<dbReference type="AlphaFoldDB" id="W3VL01"/>
<reference evidence="2 3" key="1">
    <citation type="journal article" date="2014" name="Genome Announc.">
        <title>Genome sequence of the basidiomycetous fungus Pseudozyma aphidis DSM70725, an efficient producer of biosurfactant mannosylerythritol lipids.</title>
        <authorList>
            <person name="Lorenz S."/>
            <person name="Guenther M."/>
            <person name="Grumaz C."/>
            <person name="Rupp S."/>
            <person name="Zibek S."/>
            <person name="Sohn K."/>
        </authorList>
    </citation>
    <scope>NUCLEOTIDE SEQUENCE [LARGE SCALE GENOMIC DNA]</scope>
    <source>
        <strain evidence="3">ATCC 32657 / CBS 517.83 / DSM 70725 / JCM 10318 / NBRC 10182 / NRRL Y-7954 / St-0401</strain>
    </source>
</reference>
<dbReference type="OrthoDB" id="10426465at2759"/>
<feature type="chain" id="PRO_5004834637" evidence="1">
    <location>
        <begin position="21"/>
        <end position="175"/>
    </location>
</feature>
<dbReference type="HOGENOM" id="CLU_1533217_0_0_1"/>
<proteinExistence type="predicted"/>
<feature type="signal peptide" evidence="1">
    <location>
        <begin position="1"/>
        <end position="20"/>
    </location>
</feature>
<organism evidence="2 3">
    <name type="scientific">Moesziomyces aphidis</name>
    <name type="common">Pseudozyma aphidis</name>
    <dbReference type="NCBI Taxonomy" id="84754"/>
    <lineage>
        <taxon>Eukaryota</taxon>
        <taxon>Fungi</taxon>
        <taxon>Dikarya</taxon>
        <taxon>Basidiomycota</taxon>
        <taxon>Ustilaginomycotina</taxon>
        <taxon>Ustilaginomycetes</taxon>
        <taxon>Ustilaginales</taxon>
        <taxon>Ustilaginaceae</taxon>
        <taxon>Moesziomyces</taxon>
    </lineage>
</organism>
<evidence type="ECO:0000313" key="2">
    <source>
        <dbReference type="EMBL" id="ETS62214.1"/>
    </source>
</evidence>
<keyword evidence="1" id="KW-0732">Signal</keyword>
<gene>
    <name evidence="2" type="ORF">PaG_03789</name>
</gene>
<accession>W3VL01</accession>
<evidence type="ECO:0000313" key="3">
    <source>
        <dbReference type="Proteomes" id="UP000019462"/>
    </source>
</evidence>
<sequence>MQLIKSIALVAVLAVCFVHATILSDSVSLLEAHVKDAETLASQKAAFVRMVDRYYRPSAKAFWTQHAVPRAGKDKADRASGLQAHRLTLESSAFERALLIEKLPALRLRESTGTSTSGSLDSDPASSWAHSSDPRSLLHCSRSTAALVICTALNFVISEGKAGAYETMAYPDGMN</sequence>
<dbReference type="Proteomes" id="UP000019462">
    <property type="component" value="Unassembled WGS sequence"/>
</dbReference>
<name>W3VL01_MOEAP</name>
<protein>
    <submittedName>
        <fullName evidence="2">Uncharacterized protein</fullName>
    </submittedName>
</protein>
<keyword evidence="3" id="KW-1185">Reference proteome</keyword>
<comment type="caution">
    <text evidence="2">The sequence shown here is derived from an EMBL/GenBank/DDBJ whole genome shotgun (WGS) entry which is preliminary data.</text>
</comment>
<evidence type="ECO:0000256" key="1">
    <source>
        <dbReference type="SAM" id="SignalP"/>
    </source>
</evidence>
<dbReference type="EMBL" id="AWNI01000012">
    <property type="protein sequence ID" value="ETS62214.1"/>
    <property type="molecule type" value="Genomic_DNA"/>
</dbReference>